<dbReference type="STRING" id="1630136.AS592_04345"/>
<dbReference type="OrthoDB" id="9813820at2"/>
<proteinExistence type="predicted"/>
<dbReference type="PANTHER" id="PTHR42852:SF13">
    <property type="entry name" value="PROTEIN DIPZ"/>
    <property type="match status" value="1"/>
</dbReference>
<accession>A0A151CDF1</accession>
<dbReference type="Gene3D" id="3.40.30.10">
    <property type="entry name" value="Glutaredoxin"/>
    <property type="match status" value="1"/>
</dbReference>
<sequence>MKNILLSALMLFALSSFSQAAGSQPVMKITDIKGVTHQITGTEEGFKIKGLEGKIVFLEFFGHKCPPCLASIPHLIKLQKKYKDKLAIVSIEVQGMSETQLKQFVKEKGMNYIIVSNSKAGNFTNYISQRAQWTGSIPFMVALDKKGNVQFVQAGMLPEASLEELIRQLDAIK</sequence>
<feature type="signal peptide" evidence="1">
    <location>
        <begin position="1"/>
        <end position="20"/>
    </location>
</feature>
<dbReference type="EMBL" id="LNKT01000072">
    <property type="protein sequence ID" value="KYJ85548.1"/>
    <property type="molecule type" value="Genomic_DNA"/>
</dbReference>
<reference evidence="3 4" key="1">
    <citation type="submission" date="2015-11" db="EMBL/GenBank/DDBJ databases">
        <title>Draft genome of Sulfurovum riftiae 1812E, a member of the Epsilonproteobacteria isolated from the tube of the deep-sea hydrothermal vent tubewom Riftia pachyptila.</title>
        <authorList>
            <person name="Vetriani C."/>
            <person name="Giovannelli D."/>
        </authorList>
    </citation>
    <scope>NUCLEOTIDE SEQUENCE [LARGE SCALE GENOMIC DNA]</scope>
    <source>
        <strain evidence="3 4">1812E</strain>
    </source>
</reference>
<keyword evidence="1" id="KW-0732">Signal</keyword>
<dbReference type="Pfam" id="PF08534">
    <property type="entry name" value="Redoxin"/>
    <property type="match status" value="1"/>
</dbReference>
<gene>
    <name evidence="3" type="ORF">AS592_04345</name>
</gene>
<dbReference type="PANTHER" id="PTHR42852">
    <property type="entry name" value="THIOL:DISULFIDE INTERCHANGE PROTEIN DSBE"/>
    <property type="match status" value="1"/>
</dbReference>
<feature type="domain" description="Thioredoxin" evidence="2">
    <location>
        <begin position="18"/>
        <end position="173"/>
    </location>
</feature>
<dbReference type="InterPro" id="IPR013766">
    <property type="entry name" value="Thioredoxin_domain"/>
</dbReference>
<comment type="caution">
    <text evidence="3">The sequence shown here is derived from an EMBL/GenBank/DDBJ whole genome shotgun (WGS) entry which is preliminary data.</text>
</comment>
<dbReference type="SUPFAM" id="SSF52833">
    <property type="entry name" value="Thioredoxin-like"/>
    <property type="match status" value="1"/>
</dbReference>
<organism evidence="3 4">
    <name type="scientific">Sulfurovum riftiae</name>
    <dbReference type="NCBI Taxonomy" id="1630136"/>
    <lineage>
        <taxon>Bacteria</taxon>
        <taxon>Pseudomonadati</taxon>
        <taxon>Campylobacterota</taxon>
        <taxon>Epsilonproteobacteria</taxon>
        <taxon>Campylobacterales</taxon>
        <taxon>Sulfurovaceae</taxon>
        <taxon>Sulfurovum</taxon>
    </lineage>
</organism>
<evidence type="ECO:0000313" key="3">
    <source>
        <dbReference type="EMBL" id="KYJ85548.1"/>
    </source>
</evidence>
<keyword evidence="4" id="KW-1185">Reference proteome</keyword>
<dbReference type="CDD" id="cd02966">
    <property type="entry name" value="TlpA_like_family"/>
    <property type="match status" value="1"/>
</dbReference>
<evidence type="ECO:0000256" key="1">
    <source>
        <dbReference type="SAM" id="SignalP"/>
    </source>
</evidence>
<dbReference type="InterPro" id="IPR013740">
    <property type="entry name" value="Redoxin"/>
</dbReference>
<dbReference type="RefSeq" id="WP_067332715.1">
    <property type="nucleotide sequence ID" value="NZ_LNKT01000072.1"/>
</dbReference>
<evidence type="ECO:0000259" key="2">
    <source>
        <dbReference type="PROSITE" id="PS51352"/>
    </source>
</evidence>
<dbReference type="Proteomes" id="UP000075359">
    <property type="component" value="Unassembled WGS sequence"/>
</dbReference>
<dbReference type="AlphaFoldDB" id="A0A151CDF1"/>
<name>A0A151CDF1_9BACT</name>
<dbReference type="PROSITE" id="PS51352">
    <property type="entry name" value="THIOREDOXIN_2"/>
    <property type="match status" value="1"/>
</dbReference>
<protein>
    <submittedName>
        <fullName evidence="3">Thioredoxin</fullName>
    </submittedName>
</protein>
<dbReference type="InterPro" id="IPR036249">
    <property type="entry name" value="Thioredoxin-like_sf"/>
</dbReference>
<dbReference type="GO" id="GO:0016491">
    <property type="term" value="F:oxidoreductase activity"/>
    <property type="evidence" value="ECO:0007669"/>
    <property type="project" value="InterPro"/>
</dbReference>
<dbReference type="InterPro" id="IPR050553">
    <property type="entry name" value="Thioredoxin_ResA/DsbE_sf"/>
</dbReference>
<evidence type="ECO:0000313" key="4">
    <source>
        <dbReference type="Proteomes" id="UP000075359"/>
    </source>
</evidence>
<feature type="chain" id="PRO_5007578367" evidence="1">
    <location>
        <begin position="21"/>
        <end position="173"/>
    </location>
</feature>